<evidence type="ECO:0000313" key="4">
    <source>
        <dbReference type="Proteomes" id="UP000050326"/>
    </source>
</evidence>
<dbReference type="PANTHER" id="PTHR34978:SF3">
    <property type="entry name" value="SLR0241 PROTEIN"/>
    <property type="match status" value="1"/>
</dbReference>
<keyword evidence="1" id="KW-0812">Transmembrane</keyword>
<dbReference type="STRING" id="36849.OXPF_36900"/>
<evidence type="ECO:0000313" key="3">
    <source>
        <dbReference type="EMBL" id="KPU42921.1"/>
    </source>
</evidence>
<evidence type="ECO:0000256" key="1">
    <source>
        <dbReference type="SAM" id="Phobius"/>
    </source>
</evidence>
<feature type="domain" description="Peptidase M56" evidence="2">
    <location>
        <begin position="7"/>
        <end position="137"/>
    </location>
</feature>
<protein>
    <submittedName>
        <fullName evidence="3">Regulatory protein BlaR1</fullName>
    </submittedName>
</protein>
<evidence type="ECO:0000259" key="2">
    <source>
        <dbReference type="Pfam" id="PF05569"/>
    </source>
</evidence>
<accession>A0A0P8WX75</accession>
<dbReference type="Proteomes" id="UP000050326">
    <property type="component" value="Unassembled WGS sequence"/>
</dbReference>
<reference evidence="3 4" key="1">
    <citation type="submission" date="2015-09" db="EMBL/GenBank/DDBJ databases">
        <title>Genome sequence of Oxobacter pfennigii DSM 3222.</title>
        <authorList>
            <person name="Poehlein A."/>
            <person name="Bengelsdorf F.R."/>
            <person name="Schiel-Bengelsdorf B."/>
            <person name="Duerre P."/>
            <person name="Daniel R."/>
        </authorList>
    </citation>
    <scope>NUCLEOTIDE SEQUENCE [LARGE SCALE GENOMIC DNA]</scope>
    <source>
        <strain evidence="3 4">DSM 3222</strain>
    </source>
</reference>
<proteinExistence type="predicted"/>
<keyword evidence="1" id="KW-1133">Transmembrane helix</keyword>
<dbReference type="Pfam" id="PF05569">
    <property type="entry name" value="Peptidase_M56"/>
    <property type="match status" value="1"/>
</dbReference>
<dbReference type="EMBL" id="LKET01000051">
    <property type="protein sequence ID" value="KPU42921.1"/>
    <property type="molecule type" value="Genomic_DNA"/>
</dbReference>
<sequence>MPRLYRNTLAPTPMLIGMLRPVILLPDREYSEIQLQNILLHELTHLRRHDLIVKWLSVLEGELHWFNPVVYLVRREIDRACELACDGAVIKCLDTVGRQNYGDTLIAMVAEAKTPKTVLSTTMCEEKKALKERLGAIMKSKNFTRKVLIFSSVFFAATLFTTVLLGASGMQKSSPNDGNSSIESIAWEVINNEILNYEQTSEVEIIDSKISFLELVNEFDNLADRTIYVYLLEYRLLPKDLSKVILAGGMRIDEKGWLTEWSSMGQPLIVVFEQEGNAELIGLLRTAEISEKNGGLEAAVKALLEENGFNLSFGESPDTPRPLLF</sequence>
<organism evidence="3 4">
    <name type="scientific">Oxobacter pfennigii</name>
    <dbReference type="NCBI Taxonomy" id="36849"/>
    <lineage>
        <taxon>Bacteria</taxon>
        <taxon>Bacillati</taxon>
        <taxon>Bacillota</taxon>
        <taxon>Clostridia</taxon>
        <taxon>Eubacteriales</taxon>
        <taxon>Clostridiaceae</taxon>
        <taxon>Oxobacter</taxon>
    </lineage>
</organism>
<keyword evidence="4" id="KW-1185">Reference proteome</keyword>
<dbReference type="InterPro" id="IPR052173">
    <property type="entry name" value="Beta-lactam_resp_regulator"/>
</dbReference>
<comment type="caution">
    <text evidence="3">The sequence shown here is derived from an EMBL/GenBank/DDBJ whole genome shotgun (WGS) entry which is preliminary data.</text>
</comment>
<dbReference type="AlphaFoldDB" id="A0A0P8WX75"/>
<dbReference type="PANTHER" id="PTHR34978">
    <property type="entry name" value="POSSIBLE SENSOR-TRANSDUCER PROTEIN BLAR"/>
    <property type="match status" value="1"/>
</dbReference>
<dbReference type="CDD" id="cd07341">
    <property type="entry name" value="M56_BlaR1_MecR1_like"/>
    <property type="match status" value="1"/>
</dbReference>
<name>A0A0P8WX75_9CLOT</name>
<keyword evidence="1" id="KW-0472">Membrane</keyword>
<dbReference type="InterPro" id="IPR008756">
    <property type="entry name" value="Peptidase_M56"/>
</dbReference>
<feature type="transmembrane region" description="Helical" evidence="1">
    <location>
        <begin position="147"/>
        <end position="167"/>
    </location>
</feature>
<gene>
    <name evidence="3" type="primary">blaR1_2</name>
    <name evidence="3" type="ORF">OXPF_36900</name>
</gene>